<evidence type="ECO:0000313" key="1">
    <source>
        <dbReference type="EMBL" id="KAJ2904679.1"/>
    </source>
</evidence>
<keyword evidence="2" id="KW-1185">Reference proteome</keyword>
<protein>
    <submittedName>
        <fullName evidence="1">Uncharacterized protein</fullName>
    </submittedName>
</protein>
<comment type="caution">
    <text evidence="1">The sequence shown here is derived from an EMBL/GenBank/DDBJ whole genome shotgun (WGS) entry which is preliminary data.</text>
</comment>
<sequence>MKLPPSWANTIGAPDDWLWTRVSPGVHTAVRHVGRAGHGEANGALGTDVDYSNANDFVFSMLALHSTLYSAQGIVGLYAPPSHGSMLSTAANTDTGRLKEQKSAQHSHREHGNIHQRINSVRFATVSEPIPDIRLLAFLKNNMGKFLRLGIFQYHHTQTKYPVDTKSHRKIQDSRIKNHRKKLALLTSAAFQPHEPRFTISPRSPRPA</sequence>
<accession>A0AAD5RUY1</accession>
<organism evidence="1 2">
    <name type="scientific">Zalerion maritima</name>
    <dbReference type="NCBI Taxonomy" id="339359"/>
    <lineage>
        <taxon>Eukaryota</taxon>
        <taxon>Fungi</taxon>
        <taxon>Dikarya</taxon>
        <taxon>Ascomycota</taxon>
        <taxon>Pezizomycotina</taxon>
        <taxon>Sordariomycetes</taxon>
        <taxon>Lulworthiomycetidae</taxon>
        <taxon>Lulworthiales</taxon>
        <taxon>Lulworthiaceae</taxon>
        <taxon>Zalerion</taxon>
    </lineage>
</organism>
<dbReference type="EMBL" id="JAKWBI020000047">
    <property type="protein sequence ID" value="KAJ2904679.1"/>
    <property type="molecule type" value="Genomic_DNA"/>
</dbReference>
<name>A0AAD5RUY1_9PEZI</name>
<dbReference type="Proteomes" id="UP001201980">
    <property type="component" value="Unassembled WGS sequence"/>
</dbReference>
<reference evidence="1" key="1">
    <citation type="submission" date="2022-07" db="EMBL/GenBank/DDBJ databases">
        <title>Draft genome sequence of Zalerion maritima ATCC 34329, a (micro)plastics degrading marine fungus.</title>
        <authorList>
            <person name="Paco A."/>
            <person name="Goncalves M.F.M."/>
            <person name="Rocha-Santos T.A.P."/>
            <person name="Alves A."/>
        </authorList>
    </citation>
    <scope>NUCLEOTIDE SEQUENCE</scope>
    <source>
        <strain evidence="1">ATCC 34329</strain>
    </source>
</reference>
<gene>
    <name evidence="1" type="ORF">MKZ38_007420</name>
</gene>
<proteinExistence type="predicted"/>
<evidence type="ECO:0000313" key="2">
    <source>
        <dbReference type="Proteomes" id="UP001201980"/>
    </source>
</evidence>
<dbReference type="AlphaFoldDB" id="A0AAD5RUY1"/>